<organism evidence="10 11">
    <name type="scientific">Panagrellus redivivus</name>
    <name type="common">Microworm</name>
    <dbReference type="NCBI Taxonomy" id="6233"/>
    <lineage>
        <taxon>Eukaryota</taxon>
        <taxon>Metazoa</taxon>
        <taxon>Ecdysozoa</taxon>
        <taxon>Nematoda</taxon>
        <taxon>Chromadorea</taxon>
        <taxon>Rhabditida</taxon>
        <taxon>Tylenchina</taxon>
        <taxon>Panagrolaimomorpha</taxon>
        <taxon>Panagrolaimoidea</taxon>
        <taxon>Panagrolaimidae</taxon>
        <taxon>Panagrellus</taxon>
    </lineage>
</organism>
<reference evidence="10" key="1">
    <citation type="journal article" date="2013" name="Genetics">
        <title>The draft genome and transcriptome of Panagrellus redivivus are shaped by the harsh demands of a free-living lifestyle.</title>
        <authorList>
            <person name="Srinivasan J."/>
            <person name="Dillman A.R."/>
            <person name="Macchietto M.G."/>
            <person name="Heikkinen L."/>
            <person name="Lakso M."/>
            <person name="Fracchia K.M."/>
            <person name="Antoshechkin I."/>
            <person name="Mortazavi A."/>
            <person name="Wong G."/>
            <person name="Sternberg P.W."/>
        </authorList>
    </citation>
    <scope>NUCLEOTIDE SEQUENCE [LARGE SCALE GENOMIC DNA]</scope>
    <source>
        <strain evidence="10">MT8872</strain>
    </source>
</reference>
<dbReference type="SUPFAM" id="SSF47473">
    <property type="entry name" value="EF-hand"/>
    <property type="match status" value="2"/>
</dbReference>
<accession>A0A7E4VYZ4</accession>
<feature type="domain" description="EF-hand" evidence="9">
    <location>
        <begin position="396"/>
        <end position="431"/>
    </location>
</feature>
<evidence type="ECO:0000256" key="1">
    <source>
        <dbReference type="ARBA" id="ARBA00004273"/>
    </source>
</evidence>
<dbReference type="GO" id="GO:0051560">
    <property type="term" value="P:mitochondrial calcium ion homeostasis"/>
    <property type="evidence" value="ECO:0007669"/>
    <property type="project" value="TreeGrafter"/>
</dbReference>
<protein>
    <submittedName>
        <fullName evidence="11">EF-hand domain-containing protein</fullName>
    </submittedName>
</protein>
<evidence type="ECO:0000256" key="5">
    <source>
        <dbReference type="ARBA" id="ARBA00022837"/>
    </source>
</evidence>
<dbReference type="WBParaSite" id="Pan_g4438.t2">
    <property type="protein sequence ID" value="Pan_g4438.t2"/>
    <property type="gene ID" value="Pan_g4438"/>
</dbReference>
<evidence type="ECO:0000256" key="4">
    <source>
        <dbReference type="ARBA" id="ARBA00022792"/>
    </source>
</evidence>
<dbReference type="InterPro" id="IPR002048">
    <property type="entry name" value="EF_hand_dom"/>
</dbReference>
<dbReference type="PANTHER" id="PTHR12294">
    <property type="entry name" value="EF HAND DOMAIN FAMILY A1,A2-RELATED"/>
    <property type="match status" value="1"/>
</dbReference>
<dbReference type="GO" id="GO:0036444">
    <property type="term" value="P:calcium import into the mitochondrion"/>
    <property type="evidence" value="ECO:0007669"/>
    <property type="project" value="TreeGrafter"/>
</dbReference>
<comment type="subcellular location">
    <subcellularLocation>
        <location evidence="1">Mitochondrion inner membrane</location>
    </subcellularLocation>
    <subcellularLocation>
        <location evidence="2">Mitochondrion intermembrane space</location>
    </subcellularLocation>
</comment>
<dbReference type="AlphaFoldDB" id="A0A7E4VYZ4"/>
<keyword evidence="7" id="KW-0496">Mitochondrion</keyword>
<proteinExistence type="predicted"/>
<evidence type="ECO:0000313" key="10">
    <source>
        <dbReference type="Proteomes" id="UP000492821"/>
    </source>
</evidence>
<dbReference type="Proteomes" id="UP000492821">
    <property type="component" value="Unassembled WGS sequence"/>
</dbReference>
<dbReference type="GO" id="GO:0005509">
    <property type="term" value="F:calcium ion binding"/>
    <property type="evidence" value="ECO:0007669"/>
    <property type="project" value="InterPro"/>
</dbReference>
<keyword evidence="5" id="KW-0106">Calcium</keyword>
<dbReference type="PANTHER" id="PTHR12294:SF13">
    <property type="entry name" value="MITOCHONDRIAL CALCIUM UPTAKE 3, ISOFORM D"/>
    <property type="match status" value="1"/>
</dbReference>
<evidence type="ECO:0000259" key="9">
    <source>
        <dbReference type="PROSITE" id="PS50222"/>
    </source>
</evidence>
<dbReference type="PROSITE" id="PS00018">
    <property type="entry name" value="EF_HAND_1"/>
    <property type="match status" value="2"/>
</dbReference>
<dbReference type="Gene3D" id="1.10.238.10">
    <property type="entry name" value="EF-hand"/>
    <property type="match status" value="2"/>
</dbReference>
<dbReference type="PROSITE" id="PS50222">
    <property type="entry name" value="EF_HAND_2"/>
    <property type="match status" value="1"/>
</dbReference>
<dbReference type="InterPro" id="IPR011992">
    <property type="entry name" value="EF-hand-dom_pair"/>
</dbReference>
<keyword evidence="10" id="KW-1185">Reference proteome</keyword>
<evidence type="ECO:0000256" key="3">
    <source>
        <dbReference type="ARBA" id="ARBA00022737"/>
    </source>
</evidence>
<evidence type="ECO:0000313" key="11">
    <source>
        <dbReference type="WBParaSite" id="Pan_g4438.t2"/>
    </source>
</evidence>
<dbReference type="GO" id="GO:0005758">
    <property type="term" value="C:mitochondrial intermembrane space"/>
    <property type="evidence" value="ECO:0007669"/>
    <property type="project" value="UniProtKB-SubCell"/>
</dbReference>
<evidence type="ECO:0000256" key="7">
    <source>
        <dbReference type="ARBA" id="ARBA00023128"/>
    </source>
</evidence>
<keyword evidence="6" id="KW-0809">Transit peptide</keyword>
<evidence type="ECO:0000256" key="8">
    <source>
        <dbReference type="ARBA" id="ARBA00023136"/>
    </source>
</evidence>
<keyword evidence="8" id="KW-0472">Membrane</keyword>
<evidence type="ECO:0000256" key="2">
    <source>
        <dbReference type="ARBA" id="ARBA00004569"/>
    </source>
</evidence>
<dbReference type="InterPro" id="IPR039800">
    <property type="entry name" value="MICU1/2/3"/>
</dbReference>
<sequence>MYRFGRLSYLRFCRRFRQIGLASAACQLPRGLATVSAYSATGFATAGALRAVVLSSRDDDDDTKLSKRQQRFRDFASVEFNGVEYMSPQDFLDSLILDEPRERVFRRVVDEKQVNTMLKSTPPLRRGSSKLFRYLGQNGLISYAEYVFLLTLFTKSQQAFTIAFIMFDDDDNHHIDKREFLKIRSLILILPSVCTDDYDLDCQLTGFLDSSLPVLPHKSQHEASPPPPLEDLMSDKRLAMSATEQHPPLTNKNNGSEPVKQDTTIVVHLFGQSGRDSLSFAQFQEFYGNLQREIIEIEFQEFSRGKNTISAVDFARLVLRYSIVDKTEQSPYLKRVFERTSIDDPGISLHQFEVFSMFLNNIDEFTKAVKLYTAADLPVSRTEFIRAVKCSTGHQLDPKLVDVLYAIFDANGDDRLSYSEFIAIMNDRLHRGLKTQSSKKTMFGWQAFRDCVLKESA</sequence>
<reference evidence="11" key="2">
    <citation type="submission" date="2020-10" db="UniProtKB">
        <authorList>
            <consortium name="WormBaseParasite"/>
        </authorList>
    </citation>
    <scope>IDENTIFICATION</scope>
</reference>
<name>A0A7E4VYZ4_PANRE</name>
<evidence type="ECO:0000256" key="6">
    <source>
        <dbReference type="ARBA" id="ARBA00022946"/>
    </source>
</evidence>
<keyword evidence="3" id="KW-0677">Repeat</keyword>
<dbReference type="InterPro" id="IPR018247">
    <property type="entry name" value="EF_Hand_1_Ca_BS"/>
</dbReference>
<dbReference type="GO" id="GO:1990246">
    <property type="term" value="C:uniplex complex"/>
    <property type="evidence" value="ECO:0007669"/>
    <property type="project" value="TreeGrafter"/>
</dbReference>
<keyword evidence="4" id="KW-0999">Mitochondrion inner membrane</keyword>